<evidence type="ECO:0000256" key="1">
    <source>
        <dbReference type="ARBA" id="ARBA00004479"/>
    </source>
</evidence>
<keyword evidence="5" id="KW-0393">Immunoglobulin domain</keyword>
<dbReference type="InterPro" id="IPR003599">
    <property type="entry name" value="Ig_sub"/>
</dbReference>
<evidence type="ECO:0000313" key="7">
    <source>
        <dbReference type="EMBL" id="KDR08118.1"/>
    </source>
</evidence>
<evidence type="ECO:0000256" key="5">
    <source>
        <dbReference type="ARBA" id="ARBA00023319"/>
    </source>
</evidence>
<feature type="domain" description="Ig-like" evidence="6">
    <location>
        <begin position="304"/>
        <end position="393"/>
    </location>
</feature>
<dbReference type="eggNOG" id="ENOG502R9ZJ">
    <property type="taxonomic scope" value="Eukaryota"/>
</dbReference>
<feature type="domain" description="Ig-like" evidence="6">
    <location>
        <begin position="3"/>
        <end position="92"/>
    </location>
</feature>
<dbReference type="InterPro" id="IPR007110">
    <property type="entry name" value="Ig-like_dom"/>
</dbReference>
<sequence length="511" mass="56889">GLQRFDKQPEYTEVNPGEDALMTCKVFNKRGTCSWQKDNKPVGIYHKKYEWAGVQDSGDCSLWVRAATLEFDNGEWECQVTASDFTTQDALTSSPVRLVVRVAPQRPRIEYNTSQVLPGHNVTAQAGERATVKCVSRYGNPPARLKWLLGDEEITTSTNQSNSTELDNDKTWVATSVLELGFSKQQHGSLLKCVALHESYSTKSQVIEVRLNVRYPPEVRLKGAPTQDLEEGRDSVVLMCVADANPVAKIVWKRAGRSDIVSLEETLQFRPVARRDTGTYTCEAQNIVGSSEPLSVHIDVKYPPQIVDVGPDRVMTAPLYSQATFSCTAEGNPTPTYQWLQKLPTAEGTVLIRGSDARLHINNVTYDYKGEYVCKATNMIAGVERVVQSDAISVQVVGAPQVLRQSGGREVVVARGQDALLRLVVCADPRPRRAAWEWGSQQLEAGADQGRYKAEELAQAINTLVQVEREDCYEARLHVREVDPADSRNYYLAVQNERGTDRHAVYLDVRG</sequence>
<dbReference type="GO" id="GO:0098609">
    <property type="term" value="P:cell-cell adhesion"/>
    <property type="evidence" value="ECO:0007669"/>
    <property type="project" value="TreeGrafter"/>
</dbReference>
<protein>
    <submittedName>
        <fullName evidence="7">Kin of IRRE-like protein 2</fullName>
    </submittedName>
</protein>
<evidence type="ECO:0000256" key="2">
    <source>
        <dbReference type="ARBA" id="ARBA00023136"/>
    </source>
</evidence>
<reference evidence="7 8" key="1">
    <citation type="journal article" date="2014" name="Nat. Commun.">
        <title>Molecular traces of alternative social organization in a termite genome.</title>
        <authorList>
            <person name="Terrapon N."/>
            <person name="Li C."/>
            <person name="Robertson H.M."/>
            <person name="Ji L."/>
            <person name="Meng X."/>
            <person name="Booth W."/>
            <person name="Chen Z."/>
            <person name="Childers C.P."/>
            <person name="Glastad K.M."/>
            <person name="Gokhale K."/>
            <person name="Gowin J."/>
            <person name="Gronenberg W."/>
            <person name="Hermansen R.A."/>
            <person name="Hu H."/>
            <person name="Hunt B.G."/>
            <person name="Huylmans A.K."/>
            <person name="Khalil S.M."/>
            <person name="Mitchell R.D."/>
            <person name="Munoz-Torres M.C."/>
            <person name="Mustard J.A."/>
            <person name="Pan H."/>
            <person name="Reese J.T."/>
            <person name="Scharf M.E."/>
            <person name="Sun F."/>
            <person name="Vogel H."/>
            <person name="Xiao J."/>
            <person name="Yang W."/>
            <person name="Yang Z."/>
            <person name="Yang Z."/>
            <person name="Zhou J."/>
            <person name="Zhu J."/>
            <person name="Brent C.S."/>
            <person name="Elsik C.G."/>
            <person name="Goodisman M.A."/>
            <person name="Liberles D.A."/>
            <person name="Roe R.M."/>
            <person name="Vargo E.L."/>
            <person name="Vilcinskas A."/>
            <person name="Wang J."/>
            <person name="Bornberg-Bauer E."/>
            <person name="Korb J."/>
            <person name="Zhang G."/>
            <person name="Liebig J."/>
        </authorList>
    </citation>
    <scope>NUCLEOTIDE SEQUENCE [LARGE SCALE GENOMIC DNA]</scope>
    <source>
        <tissue evidence="7">Whole organism</tissue>
    </source>
</reference>
<proteinExistence type="predicted"/>
<keyword evidence="2" id="KW-0472">Membrane</keyword>
<dbReference type="Proteomes" id="UP000027135">
    <property type="component" value="Unassembled WGS sequence"/>
</dbReference>
<dbReference type="InterPro" id="IPR003598">
    <property type="entry name" value="Ig_sub2"/>
</dbReference>
<dbReference type="InterPro" id="IPR013783">
    <property type="entry name" value="Ig-like_fold"/>
</dbReference>
<dbReference type="GO" id="GO:0005911">
    <property type="term" value="C:cell-cell junction"/>
    <property type="evidence" value="ECO:0007669"/>
    <property type="project" value="TreeGrafter"/>
</dbReference>
<dbReference type="GO" id="GO:0005886">
    <property type="term" value="C:plasma membrane"/>
    <property type="evidence" value="ECO:0007669"/>
    <property type="project" value="TreeGrafter"/>
</dbReference>
<dbReference type="OMA" id="DGEWECQ"/>
<dbReference type="InterPro" id="IPR013162">
    <property type="entry name" value="CD80_C2-set"/>
</dbReference>
<dbReference type="PANTHER" id="PTHR11640:SF154">
    <property type="entry name" value="IRREGULAR CHIASM C-ROUGHEST PROTEIN-LIKE PROTEIN"/>
    <property type="match status" value="1"/>
</dbReference>
<dbReference type="PANTHER" id="PTHR11640">
    <property type="entry name" value="NEPHRIN"/>
    <property type="match status" value="1"/>
</dbReference>
<dbReference type="InParanoid" id="A0A067QK27"/>
<keyword evidence="4" id="KW-0325">Glycoprotein</keyword>
<dbReference type="Gene3D" id="2.60.40.10">
    <property type="entry name" value="Immunoglobulins"/>
    <property type="match status" value="5"/>
</dbReference>
<feature type="non-terminal residue" evidence="7">
    <location>
        <position position="511"/>
    </location>
</feature>
<dbReference type="CDD" id="cd00096">
    <property type="entry name" value="Ig"/>
    <property type="match status" value="2"/>
</dbReference>
<gene>
    <name evidence="7" type="ORF">L798_01651</name>
</gene>
<dbReference type="PROSITE" id="PS50835">
    <property type="entry name" value="IG_LIKE"/>
    <property type="match status" value="4"/>
</dbReference>
<dbReference type="SMART" id="SM00409">
    <property type="entry name" value="IG"/>
    <property type="match status" value="5"/>
</dbReference>
<comment type="subcellular location">
    <subcellularLocation>
        <location evidence="1">Membrane</location>
        <topology evidence="1">Single-pass type I membrane protein</topology>
    </subcellularLocation>
</comment>
<feature type="domain" description="Ig-like" evidence="6">
    <location>
        <begin position="107"/>
        <end position="212"/>
    </location>
</feature>
<keyword evidence="3" id="KW-1015">Disulfide bond</keyword>
<dbReference type="STRING" id="136037.A0A067QK27"/>
<dbReference type="InterPro" id="IPR051275">
    <property type="entry name" value="Cell_adhesion_signaling"/>
</dbReference>
<evidence type="ECO:0000256" key="4">
    <source>
        <dbReference type="ARBA" id="ARBA00023180"/>
    </source>
</evidence>
<keyword evidence="8" id="KW-1185">Reference proteome</keyword>
<dbReference type="GO" id="GO:0050839">
    <property type="term" value="F:cell adhesion molecule binding"/>
    <property type="evidence" value="ECO:0007669"/>
    <property type="project" value="TreeGrafter"/>
</dbReference>
<accession>A0A067QK27</accession>
<evidence type="ECO:0000259" key="6">
    <source>
        <dbReference type="PROSITE" id="PS50835"/>
    </source>
</evidence>
<dbReference type="FunCoup" id="A0A067QK27">
    <property type="interactions" value="81"/>
</dbReference>
<feature type="non-terminal residue" evidence="7">
    <location>
        <position position="1"/>
    </location>
</feature>
<name>A0A067QK27_ZOONE</name>
<dbReference type="SMART" id="SM00408">
    <property type="entry name" value="IGc2"/>
    <property type="match status" value="3"/>
</dbReference>
<dbReference type="InterPro" id="IPR013098">
    <property type="entry name" value="Ig_I-set"/>
</dbReference>
<organism evidence="7 8">
    <name type="scientific">Zootermopsis nevadensis</name>
    <name type="common">Dampwood termite</name>
    <dbReference type="NCBI Taxonomy" id="136037"/>
    <lineage>
        <taxon>Eukaryota</taxon>
        <taxon>Metazoa</taxon>
        <taxon>Ecdysozoa</taxon>
        <taxon>Arthropoda</taxon>
        <taxon>Hexapoda</taxon>
        <taxon>Insecta</taxon>
        <taxon>Pterygota</taxon>
        <taxon>Neoptera</taxon>
        <taxon>Polyneoptera</taxon>
        <taxon>Dictyoptera</taxon>
        <taxon>Blattodea</taxon>
        <taxon>Blattoidea</taxon>
        <taxon>Termitoidae</taxon>
        <taxon>Termopsidae</taxon>
        <taxon>Zootermopsis</taxon>
    </lineage>
</organism>
<evidence type="ECO:0000256" key="3">
    <source>
        <dbReference type="ARBA" id="ARBA00023157"/>
    </source>
</evidence>
<dbReference type="AlphaFoldDB" id="A0A067QK27"/>
<dbReference type="Pfam" id="PF13927">
    <property type="entry name" value="Ig_3"/>
    <property type="match status" value="2"/>
</dbReference>
<evidence type="ECO:0000313" key="8">
    <source>
        <dbReference type="Proteomes" id="UP000027135"/>
    </source>
</evidence>
<feature type="domain" description="Ig-like" evidence="6">
    <location>
        <begin position="217"/>
        <end position="295"/>
    </location>
</feature>
<dbReference type="EMBL" id="KK853366">
    <property type="protein sequence ID" value="KDR08118.1"/>
    <property type="molecule type" value="Genomic_DNA"/>
</dbReference>
<dbReference type="InterPro" id="IPR036179">
    <property type="entry name" value="Ig-like_dom_sf"/>
</dbReference>
<dbReference type="Pfam" id="PF07679">
    <property type="entry name" value="I-set"/>
    <property type="match status" value="1"/>
</dbReference>
<dbReference type="Pfam" id="PF08205">
    <property type="entry name" value="C2-set_2"/>
    <property type="match status" value="1"/>
</dbReference>
<dbReference type="SUPFAM" id="SSF48726">
    <property type="entry name" value="Immunoglobulin"/>
    <property type="match status" value="5"/>
</dbReference>